<dbReference type="AlphaFoldDB" id="A0A7W3ZAV0"/>
<gene>
    <name evidence="5" type="ORF">H4281_13955</name>
</gene>
<dbReference type="PANTHER" id="PTHR43669">
    <property type="entry name" value="5-KETO-D-GLUCONATE 5-REDUCTASE"/>
    <property type="match status" value="1"/>
</dbReference>
<evidence type="ECO:0000313" key="6">
    <source>
        <dbReference type="Proteomes" id="UP000526734"/>
    </source>
</evidence>
<organism evidence="5 6">
    <name type="scientific">Amycolatopsis dendrobii</name>
    <dbReference type="NCBI Taxonomy" id="2760662"/>
    <lineage>
        <taxon>Bacteria</taxon>
        <taxon>Bacillati</taxon>
        <taxon>Actinomycetota</taxon>
        <taxon>Actinomycetes</taxon>
        <taxon>Pseudonocardiales</taxon>
        <taxon>Pseudonocardiaceae</taxon>
        <taxon>Amycolatopsis</taxon>
    </lineage>
</organism>
<comment type="similarity">
    <text evidence="1 3">Belongs to the short-chain dehydrogenases/reductases (SDR) family.</text>
</comment>
<sequence length="268" mass="27711">MSKTALITGTSRAAGLGFAVARLLSEQDYHVILTARDLARAESLAARLPDATALRLDLTDLSTMTAAAGYVAETFGRLDVLINNASDAVDFATLSALDADLPAVQSALDIDVLGPWQLTQLLLPSLKAAPAARIVNVSSVSALQISTGLDLGASLRAPAHSFAKHALNTLTGVLASALRNTPILVNAVDPGETATHPERGDEDTARPARESARGVVWAATLPGGAPTGGLFRDSDLVLSLLPGTENTAGPDRDRSEPAAGKPLARQDQ</sequence>
<dbReference type="InterPro" id="IPR002347">
    <property type="entry name" value="SDR_fam"/>
</dbReference>
<feature type="region of interest" description="Disordered" evidence="4">
    <location>
        <begin position="241"/>
        <end position="268"/>
    </location>
</feature>
<protein>
    <submittedName>
        <fullName evidence="5">SDR family NAD(P)-dependent oxidoreductase</fullName>
    </submittedName>
</protein>
<dbReference type="Gene3D" id="3.40.50.720">
    <property type="entry name" value="NAD(P)-binding Rossmann-like Domain"/>
    <property type="match status" value="1"/>
</dbReference>
<dbReference type="PRINTS" id="PR00081">
    <property type="entry name" value="GDHRDH"/>
</dbReference>
<comment type="caution">
    <text evidence="5">The sequence shown here is derived from an EMBL/GenBank/DDBJ whole genome shotgun (WGS) entry which is preliminary data.</text>
</comment>
<dbReference type="Pfam" id="PF00106">
    <property type="entry name" value="adh_short"/>
    <property type="match status" value="1"/>
</dbReference>
<evidence type="ECO:0000313" key="5">
    <source>
        <dbReference type="EMBL" id="MBB1154242.1"/>
    </source>
</evidence>
<proteinExistence type="inferred from homology"/>
<evidence type="ECO:0000256" key="4">
    <source>
        <dbReference type="SAM" id="MobiDB-lite"/>
    </source>
</evidence>
<name>A0A7W3ZAV0_9PSEU</name>
<reference evidence="5 6" key="1">
    <citation type="submission" date="2020-08" db="EMBL/GenBank/DDBJ databases">
        <title>Amycolatopsis sp. nov. DR6-1 isolated from Dendrobium heterocarpum.</title>
        <authorList>
            <person name="Tedsree N."/>
            <person name="Kuncharoen N."/>
            <person name="Likhitwitayawuid K."/>
            <person name="Tanasupawat S."/>
        </authorList>
    </citation>
    <scope>NUCLEOTIDE SEQUENCE [LARGE SCALE GENOMIC DNA]</scope>
    <source>
        <strain evidence="5 6">DR6-1</strain>
    </source>
</reference>
<dbReference type="PRINTS" id="PR00080">
    <property type="entry name" value="SDRFAMILY"/>
</dbReference>
<dbReference type="Proteomes" id="UP000526734">
    <property type="component" value="Unassembled WGS sequence"/>
</dbReference>
<feature type="compositionally biased region" description="Basic and acidic residues" evidence="4">
    <location>
        <begin position="195"/>
        <end position="211"/>
    </location>
</feature>
<dbReference type="RefSeq" id="WP_182891303.1">
    <property type="nucleotide sequence ID" value="NZ_JACGZW010000004.1"/>
</dbReference>
<keyword evidence="6" id="KW-1185">Reference proteome</keyword>
<keyword evidence="2" id="KW-0560">Oxidoreductase</keyword>
<dbReference type="InterPro" id="IPR036291">
    <property type="entry name" value="NAD(P)-bd_dom_sf"/>
</dbReference>
<evidence type="ECO:0000256" key="3">
    <source>
        <dbReference type="RuleBase" id="RU000363"/>
    </source>
</evidence>
<feature type="region of interest" description="Disordered" evidence="4">
    <location>
        <begin position="188"/>
        <end position="211"/>
    </location>
</feature>
<evidence type="ECO:0000256" key="2">
    <source>
        <dbReference type="ARBA" id="ARBA00023002"/>
    </source>
</evidence>
<dbReference type="GO" id="GO:0016491">
    <property type="term" value="F:oxidoreductase activity"/>
    <property type="evidence" value="ECO:0007669"/>
    <property type="project" value="UniProtKB-KW"/>
</dbReference>
<dbReference type="EMBL" id="JACGZW010000004">
    <property type="protein sequence ID" value="MBB1154242.1"/>
    <property type="molecule type" value="Genomic_DNA"/>
</dbReference>
<dbReference type="PANTHER" id="PTHR43669:SF3">
    <property type="entry name" value="ALCOHOL DEHYDROGENASE, PUTATIVE (AFU_ORTHOLOGUE AFUA_3G03445)-RELATED"/>
    <property type="match status" value="1"/>
</dbReference>
<accession>A0A7W3ZAV0</accession>
<dbReference type="SUPFAM" id="SSF51735">
    <property type="entry name" value="NAD(P)-binding Rossmann-fold domains"/>
    <property type="match status" value="1"/>
</dbReference>
<evidence type="ECO:0000256" key="1">
    <source>
        <dbReference type="ARBA" id="ARBA00006484"/>
    </source>
</evidence>